<dbReference type="Gene3D" id="1.10.443.10">
    <property type="entry name" value="Intergrase catalytic core"/>
    <property type="match status" value="1"/>
</dbReference>
<evidence type="ECO:0000313" key="3">
    <source>
        <dbReference type="EMBL" id="MDQ0149137.1"/>
    </source>
</evidence>
<gene>
    <name evidence="3" type="ORF">J2S18_001067</name>
</gene>
<dbReference type="InterPro" id="IPR011010">
    <property type="entry name" value="DNA_brk_join_enz"/>
</dbReference>
<protein>
    <submittedName>
        <fullName evidence="3">Integrase</fullName>
    </submittedName>
</protein>
<dbReference type="RefSeq" id="WP_307484188.1">
    <property type="nucleotide sequence ID" value="NZ_JAUSUF010000002.1"/>
</dbReference>
<dbReference type="InterPro" id="IPR013762">
    <property type="entry name" value="Integrase-like_cat_sf"/>
</dbReference>
<dbReference type="Pfam" id="PF00589">
    <property type="entry name" value="Phage_integrase"/>
    <property type="match status" value="1"/>
</dbReference>
<sequence length="215" mass="25226">MKEIKLRNEKTPASPIPEREYERFKYKLEEISGDFKERNMMLFYLGVATGYRLQDIVNLTIGELKEAIEFEELRIQEQKQYKSFLKHIKKYPMSKRKSPKKRVVLIKPKLKKMLKSYVRNKYKSEYAFKSNKGNGYIKAKSYSKILSNAAKELDIDNISGHSLRKTYVTRIWDNTGDLELCRKALGHKSIETTKEYLGIALEIREEAANITDSKL</sequence>
<dbReference type="EMBL" id="JAUSUF010000002">
    <property type="protein sequence ID" value="MDQ0149137.1"/>
    <property type="molecule type" value="Genomic_DNA"/>
</dbReference>
<proteinExistence type="predicted"/>
<feature type="domain" description="Tyr recombinase" evidence="2">
    <location>
        <begin position="10"/>
        <end position="209"/>
    </location>
</feature>
<evidence type="ECO:0000313" key="4">
    <source>
        <dbReference type="Proteomes" id="UP001228504"/>
    </source>
</evidence>
<organism evidence="3 4">
    <name type="scientific">Eubacterium multiforme</name>
    <dbReference type="NCBI Taxonomy" id="83339"/>
    <lineage>
        <taxon>Bacteria</taxon>
        <taxon>Bacillati</taxon>
        <taxon>Bacillota</taxon>
        <taxon>Clostridia</taxon>
        <taxon>Eubacteriales</taxon>
        <taxon>Eubacteriaceae</taxon>
        <taxon>Eubacterium</taxon>
    </lineage>
</organism>
<evidence type="ECO:0000256" key="1">
    <source>
        <dbReference type="ARBA" id="ARBA00023172"/>
    </source>
</evidence>
<accession>A0ABT9US42</accession>
<evidence type="ECO:0000259" key="2">
    <source>
        <dbReference type="PROSITE" id="PS51898"/>
    </source>
</evidence>
<comment type="caution">
    <text evidence="3">The sequence shown here is derived from an EMBL/GenBank/DDBJ whole genome shotgun (WGS) entry which is preliminary data.</text>
</comment>
<dbReference type="PANTHER" id="PTHR30349:SF82">
    <property type="entry name" value="INTEGRASE_RECOMBINASE YOEC-RELATED"/>
    <property type="match status" value="1"/>
</dbReference>
<reference evidence="3 4" key="1">
    <citation type="submission" date="2023-07" db="EMBL/GenBank/DDBJ databases">
        <title>Genomic Encyclopedia of Type Strains, Phase IV (KMG-IV): sequencing the most valuable type-strain genomes for metagenomic binning, comparative biology and taxonomic classification.</title>
        <authorList>
            <person name="Goeker M."/>
        </authorList>
    </citation>
    <scope>NUCLEOTIDE SEQUENCE [LARGE SCALE GENOMIC DNA]</scope>
    <source>
        <strain evidence="3 4">DSM 20694</strain>
    </source>
</reference>
<dbReference type="PANTHER" id="PTHR30349">
    <property type="entry name" value="PHAGE INTEGRASE-RELATED"/>
    <property type="match status" value="1"/>
</dbReference>
<name>A0ABT9US42_9FIRM</name>
<dbReference type="SUPFAM" id="SSF56349">
    <property type="entry name" value="DNA breaking-rejoining enzymes"/>
    <property type="match status" value="1"/>
</dbReference>
<dbReference type="Proteomes" id="UP001228504">
    <property type="component" value="Unassembled WGS sequence"/>
</dbReference>
<dbReference type="InterPro" id="IPR002104">
    <property type="entry name" value="Integrase_catalytic"/>
</dbReference>
<dbReference type="InterPro" id="IPR050090">
    <property type="entry name" value="Tyrosine_recombinase_XerCD"/>
</dbReference>
<keyword evidence="4" id="KW-1185">Reference proteome</keyword>
<keyword evidence="1" id="KW-0233">DNA recombination</keyword>
<dbReference type="PROSITE" id="PS51898">
    <property type="entry name" value="TYR_RECOMBINASE"/>
    <property type="match status" value="1"/>
</dbReference>